<name>A0ACC2JIW6_9PEZI</name>
<reference evidence="1" key="1">
    <citation type="submission" date="2022-12" db="EMBL/GenBank/DDBJ databases">
        <title>Genome Sequence of Lasiodiplodia mahajangana.</title>
        <authorList>
            <person name="Buettner E."/>
        </authorList>
    </citation>
    <scope>NUCLEOTIDE SEQUENCE</scope>
    <source>
        <strain evidence="1">VT137</strain>
    </source>
</reference>
<evidence type="ECO:0000313" key="1">
    <source>
        <dbReference type="EMBL" id="KAJ8127133.1"/>
    </source>
</evidence>
<dbReference type="Proteomes" id="UP001153332">
    <property type="component" value="Unassembled WGS sequence"/>
</dbReference>
<dbReference type="EMBL" id="JAPUUL010001544">
    <property type="protein sequence ID" value="KAJ8127133.1"/>
    <property type="molecule type" value="Genomic_DNA"/>
</dbReference>
<proteinExistence type="predicted"/>
<evidence type="ECO:0000313" key="2">
    <source>
        <dbReference type="Proteomes" id="UP001153332"/>
    </source>
</evidence>
<protein>
    <submittedName>
        <fullName evidence="1">Uncharacterized protein</fullName>
    </submittedName>
</protein>
<comment type="caution">
    <text evidence="1">The sequence shown here is derived from an EMBL/GenBank/DDBJ whole genome shotgun (WGS) entry which is preliminary data.</text>
</comment>
<gene>
    <name evidence="1" type="ORF">O1611_g6503</name>
</gene>
<keyword evidence="2" id="KW-1185">Reference proteome</keyword>
<sequence length="1375" mass="154258">MAEQRQQPPTGIDNQSAVHEPSSASLSALADLDGNLAEDYDQSNTPELAHERISNTQIPVTPDIDQATYKTPAPLRPNDAESLGYFTQRPGKHDRPIKLSPLTEPSSEARRSSLSDLIRGAMSGEEVLRRMSQAIVGRGESISDIKSAAPDLALTGNIISATFTTPHTIKYHKTGEWELGTRHGLSALFDSFVHLSSDESPWNHSVVAWTGEIDYALENTVSPTVPQDPSTTPGLSPFSAPIPVEGDLPPTPPNTDGLWIPREHQKSLERRLAEDKRLKAVPVWLSDGNEVDDEGISLHDQERWRRYAEHSLYPLFHYKQQEPSDGRAERIEWANYYRANLQFANKIIEIYKPGDIVVIHDYYLLLLPSMLRQRMPNMYIAFFLHCPFPSSEFLRCLPRRKEVLEGLMGSNLIGFQSYSYSRHFTSCCTRILEFPSDATGVDAFGARVEVGVYPIGIDAKRVEKLAWAKEVSEKCGALREMYKGKKIIVGRDRLDSVRGVTQKLMAFERFLEIYPEWREKVVLIQVTSPTNRKDDKDEAENKIASRVNELVMRINGTFGSLGFSPVQHYPQYLAPDEYFALLRAADIGLITSVRDGMNTTSLEYVVCQRDTHGPVILSEFSGTAGSLRDAIHINPWDLTNVAKQINNALTMSPEMRQSMQSNLYSHVTTHTVQSWITKFLRKLLGTLASHRTENTTPVLDGTIMLQRYRAASKRLFMFDYDGTLTPIVRTPEAAIPSERVYQTLRALASDHRNAVWIISGRDQEFLQQHLGHITELGFSAEHGSFIRNPGETTWENLAETLDMSWQAEVLEVFQKYTDRVLGSFIERKRCALTWHYRQADPDLGAHESKAAFDELRSTVAKKWDVDVMTGKANLEVRPTFINKGEIAKRLVHHYNLNSTAGVDGTKVAQQDGADGSSKLDFVLCCGDDFTDEDMFRALNGLSGAEIAGDSIFTVSVGARNKKTLAKWHVLEPRDVLESASLLAGVGLSGEPSDKLSQVNLAAMAGLEGRVPARSATTNSQTIGEQESANELVNLTSCWVEGHLGEGFGPLDVVATYSGHRELEQYTLNRYRAIAYYGAIAAYNVWLHPLAKYPGPRLAAASPFWMISSYFYGRTPTDLRKLHDQYGPVVRTAPNELSYVNPIQWKEIYGYKPRGEAEFAKDAKYYSGIKSEPILLTADSTYHGYIRKLLGHGFSEKSLREQEPVLKEYVDILFRRLHKECQNGEPVDIASWYNYLVFDLIGFLTFGESFNCLASGTLHRWVGIFFSSAKTMSYRQMGARMPYFLRVMFERWIIPRTSMDIMATLKSVNEVRRALEQPPNNLVEAFNAGKMSAQQLEGNAAFIISAGSETTATLLSGTPLRTYSVYSQDANPSLLF</sequence>
<accession>A0ACC2JIW6</accession>
<organism evidence="1 2">
    <name type="scientific">Lasiodiplodia mahajangana</name>
    <dbReference type="NCBI Taxonomy" id="1108764"/>
    <lineage>
        <taxon>Eukaryota</taxon>
        <taxon>Fungi</taxon>
        <taxon>Dikarya</taxon>
        <taxon>Ascomycota</taxon>
        <taxon>Pezizomycotina</taxon>
        <taxon>Dothideomycetes</taxon>
        <taxon>Dothideomycetes incertae sedis</taxon>
        <taxon>Botryosphaeriales</taxon>
        <taxon>Botryosphaeriaceae</taxon>
        <taxon>Lasiodiplodia</taxon>
    </lineage>
</organism>